<feature type="transmembrane region" description="Helical" evidence="6">
    <location>
        <begin position="412"/>
        <end position="433"/>
    </location>
</feature>
<reference evidence="8 9" key="1">
    <citation type="submission" date="2021-03" db="EMBL/GenBank/DDBJ databases">
        <title>Complete genome of Streptomyces formicae strain 1H-GS9 (DSM 100524).</title>
        <authorList>
            <person name="Atanasov K.E."/>
            <person name="Altabella T."/>
            <person name="Ferrer A."/>
        </authorList>
    </citation>
    <scope>NUCLEOTIDE SEQUENCE [LARGE SCALE GENOMIC DNA]</scope>
    <source>
        <strain evidence="8 9">1H-GS9</strain>
    </source>
</reference>
<evidence type="ECO:0000259" key="7">
    <source>
        <dbReference type="Pfam" id="PF02687"/>
    </source>
</evidence>
<dbReference type="PANTHER" id="PTHR30287:SF2">
    <property type="entry name" value="BLL1001 PROTEIN"/>
    <property type="match status" value="1"/>
</dbReference>
<feature type="transmembrane region" description="Helical" evidence="6">
    <location>
        <begin position="193"/>
        <end position="217"/>
    </location>
</feature>
<evidence type="ECO:0000313" key="8">
    <source>
        <dbReference type="EMBL" id="UNM11050.1"/>
    </source>
</evidence>
<evidence type="ECO:0000313" key="9">
    <source>
        <dbReference type="Proteomes" id="UP000828924"/>
    </source>
</evidence>
<feature type="transmembrane region" description="Helical" evidence="6">
    <location>
        <begin position="707"/>
        <end position="726"/>
    </location>
</feature>
<evidence type="ECO:0000256" key="6">
    <source>
        <dbReference type="SAM" id="Phobius"/>
    </source>
</evidence>
<keyword evidence="5 6" id="KW-0472">Membrane</keyword>
<dbReference type="RefSeq" id="WP_242329598.1">
    <property type="nucleotide sequence ID" value="NZ_CP071872.1"/>
</dbReference>
<dbReference type="InterPro" id="IPR003838">
    <property type="entry name" value="ABC3_permease_C"/>
</dbReference>
<accession>A0ABY3WFV6</accession>
<feature type="domain" description="ABC3 transporter permease C-terminal" evidence="7">
    <location>
        <begin position="655"/>
        <end position="759"/>
    </location>
</feature>
<evidence type="ECO:0000256" key="3">
    <source>
        <dbReference type="ARBA" id="ARBA00022692"/>
    </source>
</evidence>
<dbReference type="Proteomes" id="UP000828924">
    <property type="component" value="Chromosome"/>
</dbReference>
<sequence length="774" mass="80988">MTARTWIRDLLMGARFAVSGGREGWTRTLLTGVGVGLGVALLLVTTAIPSALAARDARADARSERTAPTAEKAGHDTLLIAMADTQFRDKEIHGRRVMPEGPDAPVPPGLSRLPAPGEMAASPALDALLKSTDGALLRERLPGKVTAIIGDEGLVGPRELAYYETNEALKSSGTTPRITGFDNSAEPEPLDPVLTLLIVLVFVALLMPVAVFIAAAVRFGGERRDRRLAALRLVGADGRTARRIAAGEALAGSLAGLVLGAGFFFAARQSAAGIELYRLSVFPADLDPTPWLAALVVLAVPAAAVAVTLFALRGVVIEPLGVVRTAKPARRRIWWRLLPPLAGLALLYPMIGQGNDNGNFNQWLVIGGVVLLLIGITALLPWLVETVVGRLGGGSVSWQLAVRRLQMSSGAAARLVNGIAVAVAGAIALQMMFAGVEGDYTRNTGEDPSRAAISAMLPPGVDASGRPEAIARQIGAADGVARATLLTTTQVAPTPDHQNSIGLTIGSCAALREVARLDSCKDGDTFVVRGGYDASTTEAVAKPGRKLYAGNLYGDGGPAPVVWTLPASAREAAGRPDPNGTERGGILATPGAAPKGLGTDQFAMIYVQLDPAVPDAIEHARTAIFRADPMLTPFHLQATEQSERFASIRTGLFVGATCVLLLIGASLLVSQLEQLRERRKLLSVLVAFGTRRSTLSLSVLWQTAVPIALGLALSTAVGLGLGVVLLKMVNARVSVDWVSVATMTGIGAAVVLVVTVLSLPPLWRLMRPEGLRTE</sequence>
<dbReference type="EMBL" id="CP071872">
    <property type="protein sequence ID" value="UNM11050.1"/>
    <property type="molecule type" value="Genomic_DNA"/>
</dbReference>
<keyword evidence="2" id="KW-1003">Cell membrane</keyword>
<feature type="transmembrane region" description="Helical" evidence="6">
    <location>
        <begin position="738"/>
        <end position="759"/>
    </location>
</feature>
<evidence type="ECO:0000256" key="5">
    <source>
        <dbReference type="ARBA" id="ARBA00023136"/>
    </source>
</evidence>
<dbReference type="PANTHER" id="PTHR30287">
    <property type="entry name" value="MEMBRANE COMPONENT OF PREDICTED ABC SUPERFAMILY METABOLITE UPTAKE TRANSPORTER"/>
    <property type="match status" value="1"/>
</dbReference>
<feature type="transmembrane region" description="Helical" evidence="6">
    <location>
        <begin position="291"/>
        <end position="312"/>
    </location>
</feature>
<evidence type="ECO:0000256" key="2">
    <source>
        <dbReference type="ARBA" id="ARBA00022475"/>
    </source>
</evidence>
<evidence type="ECO:0000256" key="4">
    <source>
        <dbReference type="ARBA" id="ARBA00022989"/>
    </source>
</evidence>
<feature type="transmembrane region" description="Helical" evidence="6">
    <location>
        <begin position="333"/>
        <end position="351"/>
    </location>
</feature>
<keyword evidence="4 6" id="KW-1133">Transmembrane helix</keyword>
<proteinExistence type="predicted"/>
<protein>
    <submittedName>
        <fullName evidence="8">ABC transporter permease</fullName>
    </submittedName>
</protein>
<gene>
    <name evidence="8" type="ORF">J4032_05570</name>
</gene>
<feature type="transmembrane region" description="Helical" evidence="6">
    <location>
        <begin position="249"/>
        <end position="271"/>
    </location>
</feature>
<keyword evidence="9" id="KW-1185">Reference proteome</keyword>
<comment type="subcellular location">
    <subcellularLocation>
        <location evidence="1">Cell membrane</location>
        <topology evidence="1">Multi-pass membrane protein</topology>
    </subcellularLocation>
</comment>
<feature type="transmembrane region" description="Helical" evidence="6">
    <location>
        <begin position="651"/>
        <end position="669"/>
    </location>
</feature>
<dbReference type="Pfam" id="PF02687">
    <property type="entry name" value="FtsX"/>
    <property type="match status" value="2"/>
</dbReference>
<evidence type="ECO:0000256" key="1">
    <source>
        <dbReference type="ARBA" id="ARBA00004651"/>
    </source>
</evidence>
<feature type="domain" description="ABC3 transporter permease C-terminal" evidence="7">
    <location>
        <begin position="201"/>
        <end position="314"/>
    </location>
</feature>
<dbReference type="InterPro" id="IPR038766">
    <property type="entry name" value="Membrane_comp_ABC_pdt"/>
</dbReference>
<name>A0ABY3WFV6_9ACTN</name>
<keyword evidence="3 6" id="KW-0812">Transmembrane</keyword>
<feature type="transmembrane region" description="Helical" evidence="6">
    <location>
        <begin position="363"/>
        <end position="384"/>
    </location>
</feature>
<organism evidence="8 9">
    <name type="scientific">Streptomyces formicae</name>
    <dbReference type="NCBI Taxonomy" id="1616117"/>
    <lineage>
        <taxon>Bacteria</taxon>
        <taxon>Bacillati</taxon>
        <taxon>Actinomycetota</taxon>
        <taxon>Actinomycetes</taxon>
        <taxon>Kitasatosporales</taxon>
        <taxon>Streptomycetaceae</taxon>
        <taxon>Streptomyces</taxon>
    </lineage>
</organism>